<comment type="subunit">
    <text evidence="3">Homodimer.</text>
</comment>
<comment type="similarity">
    <text evidence="2 5">Belongs to the universal stress protein A family.</text>
</comment>
<name>A0A3N1P697_9GAMM</name>
<evidence type="ECO:0000259" key="6">
    <source>
        <dbReference type="Pfam" id="PF00582"/>
    </source>
</evidence>
<evidence type="ECO:0000256" key="1">
    <source>
        <dbReference type="ARBA" id="ARBA00004496"/>
    </source>
</evidence>
<dbReference type="SUPFAM" id="SSF52402">
    <property type="entry name" value="Adenine nucleotide alpha hydrolases-like"/>
    <property type="match status" value="1"/>
</dbReference>
<dbReference type="EMBL" id="RJUK01000001">
    <property type="protein sequence ID" value="ROQ20326.1"/>
    <property type="molecule type" value="Genomic_DNA"/>
</dbReference>
<dbReference type="InterPro" id="IPR006015">
    <property type="entry name" value="Universal_stress_UspA"/>
</dbReference>
<dbReference type="Pfam" id="PF00582">
    <property type="entry name" value="Usp"/>
    <property type="match status" value="1"/>
</dbReference>
<dbReference type="InterPro" id="IPR006016">
    <property type="entry name" value="UspA"/>
</dbReference>
<dbReference type="AlphaFoldDB" id="A0A3N1P697"/>
<evidence type="ECO:0000313" key="7">
    <source>
        <dbReference type="EMBL" id="ROQ20326.1"/>
    </source>
</evidence>
<keyword evidence="8" id="KW-1185">Reference proteome</keyword>
<dbReference type="PANTHER" id="PTHR46268">
    <property type="entry name" value="STRESS RESPONSE PROTEIN NHAX"/>
    <property type="match status" value="1"/>
</dbReference>
<evidence type="ECO:0000256" key="4">
    <source>
        <dbReference type="ARBA" id="ARBA00022490"/>
    </source>
</evidence>
<reference evidence="7 8" key="1">
    <citation type="submission" date="2018-11" db="EMBL/GenBank/DDBJ databases">
        <title>Genomic Encyclopedia of Type Strains, Phase IV (KMG-IV): sequencing the most valuable type-strain genomes for metagenomic binning, comparative biology and taxonomic classification.</title>
        <authorList>
            <person name="Goeker M."/>
        </authorList>
    </citation>
    <scope>NUCLEOTIDE SEQUENCE [LARGE SCALE GENOMIC DNA]</scope>
    <source>
        <strain evidence="7 8">DSM 16974</strain>
    </source>
</reference>
<comment type="subcellular location">
    <subcellularLocation>
        <location evidence="1 5">Cytoplasm</location>
    </subcellularLocation>
</comment>
<protein>
    <recommendedName>
        <fullName evidence="5">Universal stress protein</fullName>
    </recommendedName>
</protein>
<gene>
    <name evidence="7" type="ORF">EDC38_0927</name>
</gene>
<evidence type="ECO:0000256" key="2">
    <source>
        <dbReference type="ARBA" id="ARBA00008791"/>
    </source>
</evidence>
<sequence length="150" mass="16247">MAVYKHIIAGLDLSEESPQVLQRATELAQACQATVSVAHVIEPLTFAYGGDMPVDLSEVQEQLQLKAEQELHRLTQHVDFPIQQEHVLVGQPATELHYLANQEGADLIIVGSHGRKGFALLLGSTSNSVLHGASCDVLAVRVAESDTRET</sequence>
<dbReference type="Gene3D" id="3.40.50.620">
    <property type="entry name" value="HUPs"/>
    <property type="match status" value="1"/>
</dbReference>
<keyword evidence="4 5" id="KW-0963">Cytoplasm</keyword>
<dbReference type="GO" id="GO:0005737">
    <property type="term" value="C:cytoplasm"/>
    <property type="evidence" value="ECO:0007669"/>
    <property type="project" value="UniProtKB-SubCell"/>
</dbReference>
<dbReference type="PIRSF" id="PIRSF006276">
    <property type="entry name" value="UspA"/>
    <property type="match status" value="1"/>
</dbReference>
<dbReference type="InterPro" id="IPR014729">
    <property type="entry name" value="Rossmann-like_a/b/a_fold"/>
</dbReference>
<evidence type="ECO:0000256" key="5">
    <source>
        <dbReference type="PIRNR" id="PIRNR006276"/>
    </source>
</evidence>
<dbReference type="Proteomes" id="UP000273643">
    <property type="component" value="Unassembled WGS sequence"/>
</dbReference>
<evidence type="ECO:0000313" key="8">
    <source>
        <dbReference type="Proteomes" id="UP000273643"/>
    </source>
</evidence>
<evidence type="ECO:0000256" key="3">
    <source>
        <dbReference type="ARBA" id="ARBA00011738"/>
    </source>
</evidence>
<dbReference type="PANTHER" id="PTHR46268:SF23">
    <property type="entry name" value="UNIVERSAL STRESS PROTEIN A-RELATED"/>
    <property type="match status" value="1"/>
</dbReference>
<comment type="caution">
    <text evidence="7">The sequence shown here is derived from an EMBL/GenBank/DDBJ whole genome shotgun (WGS) entry which is preliminary data.</text>
</comment>
<accession>A0A3N1P697</accession>
<organism evidence="7 8">
    <name type="scientific">Marinimicrobium koreense</name>
    <dbReference type="NCBI Taxonomy" id="306545"/>
    <lineage>
        <taxon>Bacteria</taxon>
        <taxon>Pseudomonadati</taxon>
        <taxon>Pseudomonadota</taxon>
        <taxon>Gammaproteobacteria</taxon>
        <taxon>Cellvibrionales</taxon>
        <taxon>Cellvibrionaceae</taxon>
        <taxon>Marinimicrobium</taxon>
    </lineage>
</organism>
<feature type="domain" description="UspA" evidence="6">
    <location>
        <begin position="4"/>
        <end position="141"/>
    </location>
</feature>
<dbReference type="PRINTS" id="PR01438">
    <property type="entry name" value="UNVRSLSTRESS"/>
</dbReference>
<dbReference type="RefSeq" id="WP_024460344.1">
    <property type="nucleotide sequence ID" value="NZ_JBHYFO010000002.1"/>
</dbReference>
<dbReference type="OrthoDB" id="9792500at2"/>
<proteinExistence type="inferred from homology"/>